<evidence type="ECO:0000313" key="2">
    <source>
        <dbReference type="Proteomes" id="UP000186817"/>
    </source>
</evidence>
<organism evidence="1 2">
    <name type="scientific">Symbiodinium microadriaticum</name>
    <name type="common">Dinoflagellate</name>
    <name type="synonym">Zooxanthella microadriatica</name>
    <dbReference type="NCBI Taxonomy" id="2951"/>
    <lineage>
        <taxon>Eukaryota</taxon>
        <taxon>Sar</taxon>
        <taxon>Alveolata</taxon>
        <taxon>Dinophyceae</taxon>
        <taxon>Suessiales</taxon>
        <taxon>Symbiodiniaceae</taxon>
        <taxon>Symbiodinium</taxon>
    </lineage>
</organism>
<gene>
    <name evidence="1" type="ORF">AK812_SmicGene38692</name>
</gene>
<dbReference type="Pfam" id="PF06912">
    <property type="entry name" value="DUF1275"/>
    <property type="match status" value="1"/>
</dbReference>
<dbReference type="EMBL" id="LSRX01001339">
    <property type="protein sequence ID" value="OLP80836.1"/>
    <property type="molecule type" value="Genomic_DNA"/>
</dbReference>
<dbReference type="InterPro" id="IPR010699">
    <property type="entry name" value="DUF1275"/>
</dbReference>
<name>A0A1Q9CD46_SYMMI</name>
<comment type="caution">
    <text evidence="1">The sequence shown here is derived from an EMBL/GenBank/DDBJ whole genome shotgun (WGS) entry which is preliminary data.</text>
</comment>
<keyword evidence="2" id="KW-1185">Reference proteome</keyword>
<reference evidence="1 2" key="1">
    <citation type="submission" date="2016-02" db="EMBL/GenBank/DDBJ databases">
        <title>Genome analysis of coral dinoflagellate symbionts highlights evolutionary adaptations to a symbiotic lifestyle.</title>
        <authorList>
            <person name="Aranda M."/>
            <person name="Li Y."/>
            <person name="Liew Y.J."/>
            <person name="Baumgarten S."/>
            <person name="Simakov O."/>
            <person name="Wilson M."/>
            <person name="Piel J."/>
            <person name="Ashoor H."/>
            <person name="Bougouffa S."/>
            <person name="Bajic V.B."/>
            <person name="Ryu T."/>
            <person name="Ravasi T."/>
            <person name="Bayer T."/>
            <person name="Micklem G."/>
            <person name="Kim H."/>
            <person name="Bhak J."/>
            <person name="Lajeunesse T.C."/>
            <person name="Voolstra C.R."/>
        </authorList>
    </citation>
    <scope>NUCLEOTIDE SEQUENCE [LARGE SCALE GENOMIC DNA]</scope>
    <source>
        <strain evidence="1 2">CCMP2467</strain>
    </source>
</reference>
<accession>A0A1Q9CD46</accession>
<proteinExistence type="predicted"/>
<dbReference type="AlphaFoldDB" id="A0A1Q9CD46"/>
<dbReference type="Proteomes" id="UP000186817">
    <property type="component" value="Unassembled WGS sequence"/>
</dbReference>
<dbReference type="OrthoDB" id="407366at2759"/>
<evidence type="ECO:0000313" key="1">
    <source>
        <dbReference type="EMBL" id="OLP80836.1"/>
    </source>
</evidence>
<sequence>MTSPTYQRTPLDKRPDFIKILCVAGFYCIISGALNGVAVQELGTPVGYTSGGMVNSGRFFATGNAEAPKILAMCASFYCGGLLAGIWPSGCDGDHVFEGRSSPGMILSAAMIAVGAYMKKMHNRPTFAMQIWALAQGLMNATSTSFSAVPMRATHTAGGQTDAAISLGKAFVQWRSGKDVPCLRKVYLNAVCCAGMILGGMLAGKYHKRFGTFSALVPAGALFMSATLLPKMIAPDEEPPKKK</sequence>
<protein>
    <submittedName>
        <fullName evidence="1">Uncharacterized protein</fullName>
    </submittedName>
</protein>